<keyword evidence="1" id="KW-0732">Signal</keyword>
<evidence type="ECO:0000256" key="1">
    <source>
        <dbReference type="SAM" id="SignalP"/>
    </source>
</evidence>
<gene>
    <name evidence="2" type="ORF">ACFSC9_21100</name>
</gene>
<name>A0ABW4RP07_9BACL</name>
<keyword evidence="3" id="KW-1185">Reference proteome</keyword>
<dbReference type="PANTHER" id="PTHR43649">
    <property type="entry name" value="ARABINOSE-BINDING PROTEIN-RELATED"/>
    <property type="match status" value="1"/>
</dbReference>
<dbReference type="PROSITE" id="PS51257">
    <property type="entry name" value="PROKAR_LIPOPROTEIN"/>
    <property type="match status" value="1"/>
</dbReference>
<dbReference type="InterPro" id="IPR006059">
    <property type="entry name" value="SBP"/>
</dbReference>
<dbReference type="Gene3D" id="3.40.190.10">
    <property type="entry name" value="Periplasmic binding protein-like II"/>
    <property type="match status" value="1"/>
</dbReference>
<feature type="signal peptide" evidence="1">
    <location>
        <begin position="1"/>
        <end position="32"/>
    </location>
</feature>
<evidence type="ECO:0000313" key="3">
    <source>
        <dbReference type="Proteomes" id="UP001597233"/>
    </source>
</evidence>
<dbReference type="Pfam" id="PF01547">
    <property type="entry name" value="SBP_bac_1"/>
    <property type="match status" value="1"/>
</dbReference>
<feature type="chain" id="PRO_5045694004" evidence="1">
    <location>
        <begin position="33"/>
        <end position="433"/>
    </location>
</feature>
<dbReference type="PANTHER" id="PTHR43649:SF12">
    <property type="entry name" value="DIACETYLCHITOBIOSE BINDING PROTEIN DASA"/>
    <property type="match status" value="1"/>
</dbReference>
<organism evidence="2 3">
    <name type="scientific">Paenibacillus wenxiniae</name>
    <dbReference type="NCBI Taxonomy" id="1636843"/>
    <lineage>
        <taxon>Bacteria</taxon>
        <taxon>Bacillati</taxon>
        <taxon>Bacillota</taxon>
        <taxon>Bacilli</taxon>
        <taxon>Bacillales</taxon>
        <taxon>Paenibacillaceae</taxon>
        <taxon>Paenibacillus</taxon>
    </lineage>
</organism>
<dbReference type="InterPro" id="IPR050490">
    <property type="entry name" value="Bact_solute-bd_prot1"/>
</dbReference>
<accession>A0ABW4RP07</accession>
<evidence type="ECO:0000313" key="2">
    <source>
        <dbReference type="EMBL" id="MFD1887983.1"/>
    </source>
</evidence>
<protein>
    <submittedName>
        <fullName evidence="2">ABC transporter substrate-binding protein</fullName>
    </submittedName>
</protein>
<dbReference type="RefSeq" id="WP_347323744.1">
    <property type="nucleotide sequence ID" value="NZ_JBCGUH010000002.1"/>
</dbReference>
<reference evidence="3" key="1">
    <citation type="journal article" date="2019" name="Int. J. Syst. Evol. Microbiol.">
        <title>The Global Catalogue of Microorganisms (GCM) 10K type strain sequencing project: providing services to taxonomists for standard genome sequencing and annotation.</title>
        <authorList>
            <consortium name="The Broad Institute Genomics Platform"/>
            <consortium name="The Broad Institute Genome Sequencing Center for Infectious Disease"/>
            <person name="Wu L."/>
            <person name="Ma J."/>
        </authorList>
    </citation>
    <scope>NUCLEOTIDE SEQUENCE [LARGE SCALE GENOMIC DNA]</scope>
    <source>
        <strain evidence="3">CCUG 54950</strain>
    </source>
</reference>
<dbReference type="SUPFAM" id="SSF53850">
    <property type="entry name" value="Periplasmic binding protein-like II"/>
    <property type="match status" value="1"/>
</dbReference>
<dbReference type="Proteomes" id="UP001597233">
    <property type="component" value="Unassembled WGS sequence"/>
</dbReference>
<comment type="caution">
    <text evidence="2">The sequence shown here is derived from an EMBL/GenBank/DDBJ whole genome shotgun (WGS) entry which is preliminary data.</text>
</comment>
<dbReference type="EMBL" id="JBHUEH010000032">
    <property type="protein sequence ID" value="MFD1887983.1"/>
    <property type="molecule type" value="Genomic_DNA"/>
</dbReference>
<proteinExistence type="predicted"/>
<sequence>MKLTKAWKLTIVAGVVLSLLAGCSSGSSSSNATNSSSNESAVTTLNFWAALDPSTDQGKEIQQQIQQFNSEHKDVQVNMQVISYDVMHQKLIAAVTAGDAPDMTWGLGEWFGELNQMDALADLTPYVDKWADKDKLYPNILQGLTIDGKVKALPNYIGIRALLYHDNLLKQAGYNAPPKTWDELLKMGPVIKQKTGKYAFGIAASGVRSSQELMTYLAQNDVQLVKDEGGGKYKNTWQEDPNELKKATQVFQFYKDLVSSNTIDPNAKTWGWEEEDQNFVLAQYAMVVNGTWIEGRTNENPEGMKDVKIAPPPYGSKPATFLEIAPLYLYKSDHLDKTWEFASFLMSKDYQSKVNPSSAPRSDAITGAWGKQFMELTSQGVNFPPISLGGVTQAMQDSLARLMLQNDSPEAVATWLSGAINDSLKASGQLSGS</sequence>
<dbReference type="CDD" id="cd13585">
    <property type="entry name" value="PBP2_TMBP_like"/>
    <property type="match status" value="1"/>
</dbReference>